<reference evidence="1 2" key="1">
    <citation type="journal article" date="2019" name="Nat. Microbiol.">
        <title>Mediterranean grassland soil C-N compound turnover is dependent on rainfall and depth, and is mediated by genomically divergent microorganisms.</title>
        <authorList>
            <person name="Diamond S."/>
            <person name="Andeer P.F."/>
            <person name="Li Z."/>
            <person name="Crits-Christoph A."/>
            <person name="Burstein D."/>
            <person name="Anantharaman K."/>
            <person name="Lane K.R."/>
            <person name="Thomas B.C."/>
            <person name="Pan C."/>
            <person name="Northen T.R."/>
            <person name="Banfield J.F."/>
        </authorList>
    </citation>
    <scope>NUCLEOTIDE SEQUENCE [LARGE SCALE GENOMIC DNA]</scope>
    <source>
        <strain evidence="1">NP_3</strain>
    </source>
</reference>
<sequence length="80" mass="8540">MRRVLVAVSGLLLSEFLHRVLSQLDWADAALYLLHVVDTRPLGEFGLAAGSLPARAGRAAARLREMGALGAEAGQRMLGE</sequence>
<gene>
    <name evidence="1" type="ORF">E6H00_02010</name>
</gene>
<proteinExistence type="predicted"/>
<feature type="non-terminal residue" evidence="1">
    <location>
        <position position="80"/>
    </location>
</feature>
<evidence type="ECO:0000313" key="1">
    <source>
        <dbReference type="EMBL" id="TMI92922.1"/>
    </source>
</evidence>
<protein>
    <submittedName>
        <fullName evidence="1">Uncharacterized protein</fullName>
    </submittedName>
</protein>
<comment type="caution">
    <text evidence="1">The sequence shown here is derived from an EMBL/GenBank/DDBJ whole genome shotgun (WGS) entry which is preliminary data.</text>
</comment>
<evidence type="ECO:0000313" key="2">
    <source>
        <dbReference type="Proteomes" id="UP000318509"/>
    </source>
</evidence>
<dbReference type="EMBL" id="VBAK01000046">
    <property type="protein sequence ID" value="TMI92922.1"/>
    <property type="molecule type" value="Genomic_DNA"/>
</dbReference>
<dbReference type="Proteomes" id="UP000318509">
    <property type="component" value="Unassembled WGS sequence"/>
</dbReference>
<accession>A0A537KBN0</accession>
<dbReference type="AlphaFoldDB" id="A0A537KBN0"/>
<name>A0A537KBN0_9BACT</name>
<organism evidence="1 2">
    <name type="scientific">Candidatus Segetimicrobium genomatis</name>
    <dbReference type="NCBI Taxonomy" id="2569760"/>
    <lineage>
        <taxon>Bacteria</taxon>
        <taxon>Bacillati</taxon>
        <taxon>Candidatus Sysuimicrobiota</taxon>
        <taxon>Candidatus Sysuimicrobiia</taxon>
        <taxon>Candidatus Sysuimicrobiales</taxon>
        <taxon>Candidatus Segetimicrobiaceae</taxon>
        <taxon>Candidatus Segetimicrobium</taxon>
    </lineage>
</organism>